<name>A0ABV2HR27_9HYPH</name>
<dbReference type="InterPro" id="IPR036005">
    <property type="entry name" value="Creatinase/aminopeptidase-like"/>
</dbReference>
<keyword evidence="4" id="KW-1185">Reference proteome</keyword>
<dbReference type="InterPro" id="IPR050659">
    <property type="entry name" value="Peptidase_M24B"/>
</dbReference>
<sequence>MDRNPFTEAEIAGRLSKVRKALAERGLDAAVFASPENIFYLTGLDHWGYFAPHLLIVTVDRQPVLVTRSMEKVTIENQVKAAQFRGHSDSETAADLAARVLAELGLTGKRIGLEHWTSGLSHGLALKLEAQADAKWSDVSGLVDRMRLVKSAEEQALMRRAAKVTDAAAGAAIAAIHDGAAEQEVAAECVAAMARAGGHAPGFGPFIRPAARLGEEHTTWGDGIYRRGEPVFAELSGCVSRYHAPLGRLIRIGVIKDEDAAMAEVTAKAFNAVVKALRPGVRAREVYAAWQGVADEAGLSHYRRHHCGYLVGIGQPPSWTGGNSVTGLRHDSDLEIETGMSFHILSWLMGTGRGDDFISNTVLLTETGAEVLTRTPTGPIVR</sequence>
<feature type="domain" description="Creatinase N-terminal" evidence="2">
    <location>
        <begin position="14"/>
        <end position="149"/>
    </location>
</feature>
<dbReference type="Gene3D" id="3.40.350.10">
    <property type="entry name" value="Creatinase/prolidase N-terminal domain"/>
    <property type="match status" value="1"/>
</dbReference>
<keyword evidence="3" id="KW-0378">Hydrolase</keyword>
<dbReference type="InterPro" id="IPR029149">
    <property type="entry name" value="Creatin/AminoP/Spt16_N"/>
</dbReference>
<dbReference type="EC" id="3.4.13.9" evidence="3"/>
<dbReference type="PANTHER" id="PTHR46112">
    <property type="entry name" value="AMINOPEPTIDASE"/>
    <property type="match status" value="1"/>
</dbReference>
<protein>
    <submittedName>
        <fullName evidence="3">Xaa-Pro dipeptidase</fullName>
        <ecNumber evidence="3">3.4.13.9</ecNumber>
    </submittedName>
</protein>
<proteinExistence type="predicted"/>
<dbReference type="CDD" id="cd01066">
    <property type="entry name" value="APP_MetAP"/>
    <property type="match status" value="1"/>
</dbReference>
<dbReference type="Pfam" id="PF01321">
    <property type="entry name" value="Creatinase_N"/>
    <property type="match status" value="1"/>
</dbReference>
<dbReference type="SUPFAM" id="SSF53092">
    <property type="entry name" value="Creatinase/prolidase N-terminal domain"/>
    <property type="match status" value="1"/>
</dbReference>
<gene>
    <name evidence="3" type="ORF">ABID26_002397</name>
</gene>
<dbReference type="Gene3D" id="3.90.230.10">
    <property type="entry name" value="Creatinase/methionine aminopeptidase superfamily"/>
    <property type="match status" value="1"/>
</dbReference>
<dbReference type="GO" id="GO:0102009">
    <property type="term" value="F:proline dipeptidase activity"/>
    <property type="evidence" value="ECO:0007669"/>
    <property type="project" value="UniProtKB-EC"/>
</dbReference>
<dbReference type="InterPro" id="IPR000587">
    <property type="entry name" value="Creatinase_N"/>
</dbReference>
<accession>A0ABV2HR27</accession>
<dbReference type="Proteomes" id="UP001549036">
    <property type="component" value="Unassembled WGS sequence"/>
</dbReference>
<dbReference type="Pfam" id="PF00557">
    <property type="entry name" value="Peptidase_M24"/>
    <property type="match status" value="1"/>
</dbReference>
<evidence type="ECO:0000259" key="1">
    <source>
        <dbReference type="Pfam" id="PF00557"/>
    </source>
</evidence>
<dbReference type="RefSeq" id="WP_292345043.1">
    <property type="nucleotide sequence ID" value="NZ_JBEPLM010000003.1"/>
</dbReference>
<keyword evidence="3" id="KW-0224">Dipeptidase</keyword>
<reference evidence="3 4" key="1">
    <citation type="submission" date="2024-06" db="EMBL/GenBank/DDBJ databases">
        <title>Genomic Encyclopedia of Type Strains, Phase IV (KMG-IV): sequencing the most valuable type-strain genomes for metagenomic binning, comparative biology and taxonomic classification.</title>
        <authorList>
            <person name="Goeker M."/>
        </authorList>
    </citation>
    <scope>NUCLEOTIDE SEQUENCE [LARGE SCALE GENOMIC DNA]</scope>
    <source>
        <strain evidence="3 4">DSM 29846</strain>
    </source>
</reference>
<dbReference type="PANTHER" id="PTHR46112:SF2">
    <property type="entry name" value="XAA-PRO AMINOPEPTIDASE P-RELATED"/>
    <property type="match status" value="1"/>
</dbReference>
<keyword evidence="3" id="KW-0645">Protease</keyword>
<evidence type="ECO:0000313" key="4">
    <source>
        <dbReference type="Proteomes" id="UP001549036"/>
    </source>
</evidence>
<organism evidence="3 4">
    <name type="scientific">Mesorhizobium shonense</name>
    <dbReference type="NCBI Taxonomy" id="1209948"/>
    <lineage>
        <taxon>Bacteria</taxon>
        <taxon>Pseudomonadati</taxon>
        <taxon>Pseudomonadota</taxon>
        <taxon>Alphaproteobacteria</taxon>
        <taxon>Hyphomicrobiales</taxon>
        <taxon>Phyllobacteriaceae</taxon>
        <taxon>Mesorhizobium</taxon>
    </lineage>
</organism>
<feature type="domain" description="Peptidase M24" evidence="1">
    <location>
        <begin position="157"/>
        <end position="366"/>
    </location>
</feature>
<dbReference type="SUPFAM" id="SSF55920">
    <property type="entry name" value="Creatinase/aminopeptidase"/>
    <property type="match status" value="1"/>
</dbReference>
<dbReference type="EMBL" id="JBEPLM010000003">
    <property type="protein sequence ID" value="MET3593009.1"/>
    <property type="molecule type" value="Genomic_DNA"/>
</dbReference>
<dbReference type="InterPro" id="IPR000994">
    <property type="entry name" value="Pept_M24"/>
</dbReference>
<evidence type="ECO:0000259" key="2">
    <source>
        <dbReference type="Pfam" id="PF01321"/>
    </source>
</evidence>
<comment type="caution">
    <text evidence="3">The sequence shown here is derived from an EMBL/GenBank/DDBJ whole genome shotgun (WGS) entry which is preliminary data.</text>
</comment>
<evidence type="ECO:0000313" key="3">
    <source>
        <dbReference type="EMBL" id="MET3593009.1"/>
    </source>
</evidence>